<feature type="region of interest" description="Disordered" evidence="1">
    <location>
        <begin position="58"/>
        <end position="95"/>
    </location>
</feature>
<reference evidence="2" key="1">
    <citation type="submission" date="2020-05" db="EMBL/GenBank/DDBJ databases">
        <authorList>
            <person name="Chiriac C."/>
            <person name="Salcher M."/>
            <person name="Ghai R."/>
            <person name="Kavagutti S V."/>
        </authorList>
    </citation>
    <scope>NUCLEOTIDE SEQUENCE</scope>
</reference>
<name>A0A6J7I9D8_9ZZZZ</name>
<proteinExistence type="predicted"/>
<gene>
    <name evidence="2" type="ORF">UFOPK3720_00536</name>
</gene>
<feature type="compositionally biased region" description="Basic and acidic residues" evidence="1">
    <location>
        <begin position="1"/>
        <end position="23"/>
    </location>
</feature>
<evidence type="ECO:0000256" key="1">
    <source>
        <dbReference type="SAM" id="MobiDB-lite"/>
    </source>
</evidence>
<accession>A0A6J7I9D8</accession>
<organism evidence="2">
    <name type="scientific">freshwater metagenome</name>
    <dbReference type="NCBI Taxonomy" id="449393"/>
    <lineage>
        <taxon>unclassified sequences</taxon>
        <taxon>metagenomes</taxon>
        <taxon>ecological metagenomes</taxon>
    </lineage>
</organism>
<dbReference type="AlphaFoldDB" id="A0A6J7I9D8"/>
<dbReference type="EMBL" id="CAFBNB010000076">
    <property type="protein sequence ID" value="CAB4927126.1"/>
    <property type="molecule type" value="Genomic_DNA"/>
</dbReference>
<feature type="compositionally biased region" description="Basic and acidic residues" evidence="1">
    <location>
        <begin position="71"/>
        <end position="84"/>
    </location>
</feature>
<protein>
    <submittedName>
        <fullName evidence="2">Unannotated protein</fullName>
    </submittedName>
</protein>
<feature type="region of interest" description="Disordered" evidence="1">
    <location>
        <begin position="1"/>
        <end position="28"/>
    </location>
</feature>
<evidence type="ECO:0000313" key="2">
    <source>
        <dbReference type="EMBL" id="CAB4927126.1"/>
    </source>
</evidence>
<sequence>MERQFEAASDRGPIDEGEGRDVELAESAEDVVPELGDLKCLLAGADMLNAGEISAYREDERLAGDADSDDAGGRDDLVDRRVERGQAGGPEGGRPRVITVVVQGDEGHGARLVRKFDEPNPRMGDNLAGECCFCLAVGHAALPWLRFSQMTVPPMPSPMHIVVMP</sequence>